<reference evidence="2" key="1">
    <citation type="journal article" date="2018" name="Genome Biol. Evol.">
        <title>Genomics and development of Lentinus tigrinus, a white-rot wood-decaying mushroom with dimorphic fruiting bodies.</title>
        <authorList>
            <person name="Wu B."/>
            <person name="Xu Z."/>
            <person name="Knudson A."/>
            <person name="Carlson A."/>
            <person name="Chen N."/>
            <person name="Kovaka S."/>
            <person name="LaButti K."/>
            <person name="Lipzen A."/>
            <person name="Pennachio C."/>
            <person name="Riley R."/>
            <person name="Schakwitz W."/>
            <person name="Umezawa K."/>
            <person name="Ohm R.A."/>
            <person name="Grigoriev I.V."/>
            <person name="Nagy L.G."/>
            <person name="Gibbons J."/>
            <person name="Hibbett D."/>
        </authorList>
    </citation>
    <scope>NUCLEOTIDE SEQUENCE [LARGE SCALE GENOMIC DNA]</scope>
    <source>
        <strain evidence="2">ALCF2SS1-6</strain>
    </source>
</reference>
<protein>
    <submittedName>
        <fullName evidence="2">Including n-acetylases of ribosomal protein</fullName>
    </submittedName>
</protein>
<dbReference type="EMBL" id="ML122255">
    <property type="protein sequence ID" value="RPD63855.1"/>
    <property type="molecule type" value="Genomic_DNA"/>
</dbReference>
<dbReference type="AlphaFoldDB" id="A0A5C2SJ41"/>
<dbReference type="InterPro" id="IPR000182">
    <property type="entry name" value="GNAT_dom"/>
</dbReference>
<keyword evidence="3" id="KW-1185">Reference proteome</keyword>
<name>A0A5C2SJ41_9APHY</name>
<dbReference type="PANTHER" id="PTHR43792:SF16">
    <property type="entry name" value="N-ACETYLTRANSFERASE DOMAIN-CONTAINING PROTEIN"/>
    <property type="match status" value="1"/>
</dbReference>
<evidence type="ECO:0000313" key="2">
    <source>
        <dbReference type="EMBL" id="RPD63855.1"/>
    </source>
</evidence>
<keyword evidence="2" id="KW-0687">Ribonucleoprotein</keyword>
<proteinExistence type="predicted"/>
<feature type="domain" description="N-acetyltransferase" evidence="1">
    <location>
        <begin position="23"/>
        <end position="187"/>
    </location>
</feature>
<dbReference type="GO" id="GO:0005840">
    <property type="term" value="C:ribosome"/>
    <property type="evidence" value="ECO:0007669"/>
    <property type="project" value="UniProtKB-KW"/>
</dbReference>
<accession>A0A5C2SJ41</accession>
<dbReference type="InterPro" id="IPR051531">
    <property type="entry name" value="N-acetyltransferase"/>
</dbReference>
<dbReference type="SUPFAM" id="SSF55729">
    <property type="entry name" value="Acyl-CoA N-acyltransferases (Nat)"/>
    <property type="match status" value="1"/>
</dbReference>
<evidence type="ECO:0000259" key="1">
    <source>
        <dbReference type="Pfam" id="PF13302"/>
    </source>
</evidence>
<evidence type="ECO:0000313" key="3">
    <source>
        <dbReference type="Proteomes" id="UP000313359"/>
    </source>
</evidence>
<gene>
    <name evidence="2" type="ORF">L227DRAFT_572297</name>
</gene>
<sequence length="221" mass="23916">MTDANFHIETPRLYISYFQPALDSHCDFLVRLYNTPEFIATCGRSPITTRAIARDRLATRFVADHARNGYGIYLVSLKPSDPGADAAPAAGSDSEAPVQLPAFQDKLARCKLIGTVSLMRGSDAVAYAVPDLGFAVLPEEMRKGYAREASAGLLDYVRREKGVDVVLGLTDPKNEGAKGVFRSLGFEDRGVRKLAVFGNVDGAVWISPGAAEDLSVYNLNT</sequence>
<dbReference type="OrthoDB" id="630895at2759"/>
<organism evidence="2 3">
    <name type="scientific">Lentinus tigrinus ALCF2SS1-6</name>
    <dbReference type="NCBI Taxonomy" id="1328759"/>
    <lineage>
        <taxon>Eukaryota</taxon>
        <taxon>Fungi</taxon>
        <taxon>Dikarya</taxon>
        <taxon>Basidiomycota</taxon>
        <taxon>Agaricomycotina</taxon>
        <taxon>Agaricomycetes</taxon>
        <taxon>Polyporales</taxon>
        <taxon>Polyporaceae</taxon>
        <taxon>Lentinus</taxon>
    </lineage>
</organism>
<dbReference type="Proteomes" id="UP000313359">
    <property type="component" value="Unassembled WGS sequence"/>
</dbReference>
<dbReference type="PANTHER" id="PTHR43792">
    <property type="entry name" value="GNAT FAMILY, PUTATIVE (AFU_ORTHOLOGUE AFUA_3G00765)-RELATED-RELATED"/>
    <property type="match status" value="1"/>
</dbReference>
<dbReference type="GO" id="GO:0016747">
    <property type="term" value="F:acyltransferase activity, transferring groups other than amino-acyl groups"/>
    <property type="evidence" value="ECO:0007669"/>
    <property type="project" value="InterPro"/>
</dbReference>
<dbReference type="Pfam" id="PF13302">
    <property type="entry name" value="Acetyltransf_3"/>
    <property type="match status" value="1"/>
</dbReference>
<dbReference type="InterPro" id="IPR016181">
    <property type="entry name" value="Acyl_CoA_acyltransferase"/>
</dbReference>
<dbReference type="STRING" id="1328759.A0A5C2SJ41"/>
<dbReference type="Gene3D" id="3.40.630.30">
    <property type="match status" value="1"/>
</dbReference>
<keyword evidence="2" id="KW-0689">Ribosomal protein</keyword>